<keyword evidence="5" id="KW-0808">Transferase</keyword>
<proteinExistence type="inferred from homology"/>
<dbReference type="InterPro" id="IPR020019">
    <property type="entry name" value="AcTrfase_PglD-like"/>
</dbReference>
<evidence type="ECO:0000256" key="1">
    <source>
        <dbReference type="ARBA" id="ARBA00007274"/>
    </source>
</evidence>
<dbReference type="Proteomes" id="UP000249458">
    <property type="component" value="Unassembled WGS sequence"/>
</dbReference>
<dbReference type="GO" id="GO:0016740">
    <property type="term" value="F:transferase activity"/>
    <property type="evidence" value="ECO:0007669"/>
    <property type="project" value="UniProtKB-KW"/>
</dbReference>
<dbReference type="NCBIfam" id="TIGR03570">
    <property type="entry name" value="NeuD_NnaD"/>
    <property type="match status" value="1"/>
</dbReference>
<feature type="binding site" evidence="3">
    <location>
        <position position="64"/>
    </location>
    <ligand>
        <name>substrate</name>
    </ligand>
</feature>
<sequence>MNKKLLVVMGFGGHARSVADVALSAGYEQLVFVDDNAYADERFLNFPVVNSYPESVTRCCLAAGDNSRRRQQMEWATSNGLEVLSVVSPHAQQSVGIQIGKGCFVGHFASIGPLGLIADGCIINTGAIIEHDCVVGEFSHISVNATVAGKVSIGKHVFVGAGAVIIDGVRIHDDVIIGAGSTVISDINEPGIYVGSPARKLLR</sequence>
<evidence type="ECO:0000256" key="3">
    <source>
        <dbReference type="PIRSR" id="PIRSR620019-2"/>
    </source>
</evidence>
<dbReference type="PANTHER" id="PTHR43300">
    <property type="entry name" value="ACETYLTRANSFERASE"/>
    <property type="match status" value="1"/>
</dbReference>
<dbReference type="Pfam" id="PF00132">
    <property type="entry name" value="Hexapep"/>
    <property type="match status" value="1"/>
</dbReference>
<accession>A0A364LLP1</accession>
<feature type="binding site" evidence="3">
    <location>
        <begin position="34"/>
        <end position="35"/>
    </location>
    <ligand>
        <name>substrate</name>
    </ligand>
</feature>
<evidence type="ECO:0000313" key="6">
    <source>
        <dbReference type="Proteomes" id="UP000249458"/>
    </source>
</evidence>
<feature type="active site" description="Proton acceptor" evidence="2">
    <location>
        <position position="131"/>
    </location>
</feature>
<gene>
    <name evidence="5" type="ORF">B1207_04550</name>
</gene>
<feature type="domain" description="PglD N-terminal" evidence="4">
    <location>
        <begin position="6"/>
        <end position="74"/>
    </location>
</feature>
<name>A0A364LLP1_9GAMM</name>
<dbReference type="EMBL" id="MVJN01000003">
    <property type="protein sequence ID" value="RAP37655.1"/>
    <property type="molecule type" value="Genomic_DNA"/>
</dbReference>
<feature type="site" description="Increases basicity of active site His" evidence="2">
    <location>
        <position position="132"/>
    </location>
</feature>
<protein>
    <submittedName>
        <fullName evidence="5">Acetyltransferase</fullName>
    </submittedName>
</protein>
<dbReference type="CDD" id="cd03360">
    <property type="entry name" value="LbH_AT_putative"/>
    <property type="match status" value="1"/>
</dbReference>
<dbReference type="Pfam" id="PF17836">
    <property type="entry name" value="PglD_N"/>
    <property type="match status" value="1"/>
</dbReference>
<dbReference type="SUPFAM" id="SSF51161">
    <property type="entry name" value="Trimeric LpxA-like enzymes"/>
    <property type="match status" value="1"/>
</dbReference>
<dbReference type="AlphaFoldDB" id="A0A364LLP1"/>
<dbReference type="InterPro" id="IPR041561">
    <property type="entry name" value="PglD_N"/>
</dbReference>
<evidence type="ECO:0000259" key="4">
    <source>
        <dbReference type="Pfam" id="PF17836"/>
    </source>
</evidence>
<comment type="similarity">
    <text evidence="1">Belongs to the transferase hexapeptide repeat family.</text>
</comment>
<dbReference type="Gene3D" id="3.40.50.20">
    <property type="match status" value="1"/>
</dbReference>
<dbReference type="RefSeq" id="WP_112219010.1">
    <property type="nucleotide sequence ID" value="NZ_MVJN01000003.1"/>
</dbReference>
<feature type="binding site" evidence="3">
    <location>
        <position position="140"/>
    </location>
    <ligand>
        <name>acetyl-CoA</name>
        <dbReference type="ChEBI" id="CHEBI:57288"/>
    </ligand>
</feature>
<organism evidence="5 6">
    <name type="scientific">Legionella quinlivanii</name>
    <dbReference type="NCBI Taxonomy" id="45073"/>
    <lineage>
        <taxon>Bacteria</taxon>
        <taxon>Pseudomonadati</taxon>
        <taxon>Pseudomonadota</taxon>
        <taxon>Gammaproteobacteria</taxon>
        <taxon>Legionellales</taxon>
        <taxon>Legionellaceae</taxon>
        <taxon>Legionella</taxon>
    </lineage>
</organism>
<dbReference type="InterPro" id="IPR011004">
    <property type="entry name" value="Trimer_LpxA-like_sf"/>
</dbReference>
<dbReference type="PANTHER" id="PTHR43300:SF7">
    <property type="entry name" value="UDP-N-ACETYLBACILLOSAMINE N-ACETYLTRANSFERASE"/>
    <property type="match status" value="1"/>
</dbReference>
<dbReference type="InterPro" id="IPR050179">
    <property type="entry name" value="Trans_hexapeptide_repeat"/>
</dbReference>
<evidence type="ECO:0000313" key="5">
    <source>
        <dbReference type="EMBL" id="RAP37655.1"/>
    </source>
</evidence>
<comment type="caution">
    <text evidence="5">The sequence shown here is derived from an EMBL/GenBank/DDBJ whole genome shotgun (WGS) entry which is preliminary data.</text>
</comment>
<dbReference type="Gene3D" id="2.160.10.10">
    <property type="entry name" value="Hexapeptide repeat proteins"/>
    <property type="match status" value="1"/>
</dbReference>
<evidence type="ECO:0000256" key="2">
    <source>
        <dbReference type="PIRSR" id="PIRSR620019-1"/>
    </source>
</evidence>
<dbReference type="InterPro" id="IPR001451">
    <property type="entry name" value="Hexapep"/>
</dbReference>
<reference evidence="5 6" key="1">
    <citation type="submission" date="2017-02" db="EMBL/GenBank/DDBJ databases">
        <title>Legionella quilivanii strain from human: case report and whole genome sequencing analysis.</title>
        <authorList>
            <person name="Lalancette C."/>
            <person name="Leduc J.-M."/>
            <person name="Levesque S."/>
            <person name="Fournier E."/>
            <person name="Saoud J."/>
            <person name="Faucher S.P."/>
            <person name="Bernard K."/>
            <person name="Martineau C."/>
            <person name="Longtin J."/>
        </authorList>
    </citation>
    <scope>NUCLEOTIDE SEQUENCE [LARGE SCALE GENOMIC DNA]</scope>
    <source>
        <strain evidence="5 6">ID143958</strain>
    </source>
</reference>